<comment type="caution">
    <text evidence="2">The sequence shown here is derived from an EMBL/GenBank/DDBJ whole genome shotgun (WGS) entry which is preliminary data.</text>
</comment>
<evidence type="ECO:0000313" key="3">
    <source>
        <dbReference type="Proteomes" id="UP001597549"/>
    </source>
</evidence>
<dbReference type="RefSeq" id="WP_379807435.1">
    <property type="nucleotide sequence ID" value="NZ_JBHUOL010000018.1"/>
</dbReference>
<gene>
    <name evidence="2" type="ORF">ACFSX9_10550</name>
</gene>
<evidence type="ECO:0000313" key="2">
    <source>
        <dbReference type="EMBL" id="MFD2909175.1"/>
    </source>
</evidence>
<keyword evidence="1" id="KW-0812">Transmembrane</keyword>
<sequence length="155" mass="17809">MDITNTILGAVLFSFIIGPIYIINKNVKKKKNQALKDLNQLSVDKNDKFIDADFWNNDYGIGLKAEELCFIGKHEDAVFKDVIRMKEIKKCTIVKMGKSGVPKQNHDIVKLSLHLEFKTQKDMHLVFFETSPSHFIIGEEVRLATKWQQLISSKI</sequence>
<organism evidence="2 3">
    <name type="scientific">Flavobacterium ardleyense</name>
    <dbReference type="NCBI Taxonomy" id="2038737"/>
    <lineage>
        <taxon>Bacteria</taxon>
        <taxon>Pseudomonadati</taxon>
        <taxon>Bacteroidota</taxon>
        <taxon>Flavobacteriia</taxon>
        <taxon>Flavobacteriales</taxon>
        <taxon>Flavobacteriaceae</taxon>
        <taxon>Flavobacterium</taxon>
    </lineage>
</organism>
<protein>
    <submittedName>
        <fullName evidence="2">Uncharacterized protein</fullName>
    </submittedName>
</protein>
<name>A0ABW5Z9J6_9FLAO</name>
<reference evidence="3" key="1">
    <citation type="journal article" date="2019" name="Int. J. Syst. Evol. Microbiol.">
        <title>The Global Catalogue of Microorganisms (GCM) 10K type strain sequencing project: providing services to taxonomists for standard genome sequencing and annotation.</title>
        <authorList>
            <consortium name="The Broad Institute Genomics Platform"/>
            <consortium name="The Broad Institute Genome Sequencing Center for Infectious Disease"/>
            <person name="Wu L."/>
            <person name="Ma J."/>
        </authorList>
    </citation>
    <scope>NUCLEOTIDE SEQUENCE [LARGE SCALE GENOMIC DNA]</scope>
    <source>
        <strain evidence="3">KCTC 52644</strain>
    </source>
</reference>
<keyword evidence="1" id="KW-1133">Transmembrane helix</keyword>
<dbReference type="Proteomes" id="UP001597549">
    <property type="component" value="Unassembled WGS sequence"/>
</dbReference>
<keyword evidence="3" id="KW-1185">Reference proteome</keyword>
<keyword evidence="1" id="KW-0472">Membrane</keyword>
<dbReference type="EMBL" id="JBHUOL010000018">
    <property type="protein sequence ID" value="MFD2909175.1"/>
    <property type="molecule type" value="Genomic_DNA"/>
</dbReference>
<proteinExistence type="predicted"/>
<evidence type="ECO:0000256" key="1">
    <source>
        <dbReference type="SAM" id="Phobius"/>
    </source>
</evidence>
<accession>A0ABW5Z9J6</accession>
<feature type="transmembrane region" description="Helical" evidence="1">
    <location>
        <begin position="6"/>
        <end position="23"/>
    </location>
</feature>